<feature type="region of interest" description="Disordered" evidence="1">
    <location>
        <begin position="242"/>
        <end position="288"/>
    </location>
</feature>
<name>A0A183KD61_9TREM</name>
<reference evidence="4" key="1">
    <citation type="submission" date="2016-06" db="UniProtKB">
        <authorList>
            <consortium name="WormBaseParasite"/>
        </authorList>
    </citation>
    <scope>IDENTIFICATION</scope>
</reference>
<gene>
    <name evidence="2" type="ORF">SCUD_LOCUS12953</name>
</gene>
<dbReference type="AlphaFoldDB" id="A0A183KD61"/>
<dbReference type="STRING" id="6186.A0A183KD61"/>
<protein>
    <submittedName>
        <fullName evidence="4">CBS domain-containing protein</fullName>
    </submittedName>
</protein>
<sequence length="410" mass="46017">VPIGSIHGLRWTERHTSKKPTVTKVSSTYSLSSQQTTEECLQFRENPVLHPNDRVRDALHVLTSWLPQLPCLPVVHYLDDNQSQSIDQISFISPGDLLHCPYQQQCICFVTETVDIVLDRMFRLKTPCLIMFDTRKNSASCTVARKPFGRPVGMVTAKDILHTVILGHRHHPSLHSHPSHHIDESMNTSQNMSEDDNIPYRNKIRDNYKRTVSFESGVLSSSCQDGSENIFDASSGGQVKLEHSEEKFSRSPSFDSLPSSGTFSVSSSNSEVQSHHSKGTQSSVNPSVGFLDKIHNQSLHSSGEEWCADRRSSVPCTIKANMRGNLNIPENKRKSVNSDRPKQLTVSNPYIQNKNDLSSSLQLIDNSFTEINESIVGDISVQLNNNNPKNKLDKMVTEEEEEDDTVFPMD</sequence>
<keyword evidence="3" id="KW-1185">Reference proteome</keyword>
<dbReference type="EMBL" id="UZAK01035493">
    <property type="protein sequence ID" value="VDP50724.1"/>
    <property type="molecule type" value="Genomic_DNA"/>
</dbReference>
<feature type="compositionally biased region" description="Low complexity" evidence="1">
    <location>
        <begin position="250"/>
        <end position="272"/>
    </location>
</feature>
<evidence type="ECO:0000313" key="2">
    <source>
        <dbReference type="EMBL" id="VDP50724.1"/>
    </source>
</evidence>
<evidence type="ECO:0000313" key="4">
    <source>
        <dbReference type="WBParaSite" id="SCUD_0001295601-mRNA-1"/>
    </source>
</evidence>
<feature type="region of interest" description="Disordered" evidence="1">
    <location>
        <begin position="172"/>
        <end position="199"/>
    </location>
</feature>
<reference evidence="2 3" key="2">
    <citation type="submission" date="2018-11" db="EMBL/GenBank/DDBJ databases">
        <authorList>
            <consortium name="Pathogen Informatics"/>
        </authorList>
    </citation>
    <scope>NUCLEOTIDE SEQUENCE [LARGE SCALE GENOMIC DNA]</scope>
    <source>
        <strain evidence="2">Dakar</strain>
        <strain evidence="3">Dakar, Senegal</strain>
    </source>
</reference>
<dbReference type="Proteomes" id="UP000279833">
    <property type="component" value="Unassembled WGS sequence"/>
</dbReference>
<proteinExistence type="predicted"/>
<dbReference type="WBParaSite" id="SCUD_0001295601-mRNA-1">
    <property type="protein sequence ID" value="SCUD_0001295601-mRNA-1"/>
    <property type="gene ID" value="SCUD_0001295601"/>
</dbReference>
<evidence type="ECO:0000256" key="1">
    <source>
        <dbReference type="SAM" id="MobiDB-lite"/>
    </source>
</evidence>
<accession>A0A183KD61</accession>
<organism evidence="4">
    <name type="scientific">Schistosoma curassoni</name>
    <dbReference type="NCBI Taxonomy" id="6186"/>
    <lineage>
        <taxon>Eukaryota</taxon>
        <taxon>Metazoa</taxon>
        <taxon>Spiralia</taxon>
        <taxon>Lophotrochozoa</taxon>
        <taxon>Platyhelminthes</taxon>
        <taxon>Trematoda</taxon>
        <taxon>Digenea</taxon>
        <taxon>Strigeidida</taxon>
        <taxon>Schistosomatoidea</taxon>
        <taxon>Schistosomatidae</taxon>
        <taxon>Schistosoma</taxon>
    </lineage>
</organism>
<evidence type="ECO:0000313" key="3">
    <source>
        <dbReference type="Proteomes" id="UP000279833"/>
    </source>
</evidence>